<proteinExistence type="predicted"/>
<evidence type="ECO:0000256" key="1">
    <source>
        <dbReference type="PROSITE-ProRule" id="PRU00024"/>
    </source>
</evidence>
<accession>A0A8W8P2Z6</accession>
<dbReference type="CDD" id="cd19756">
    <property type="entry name" value="Bbox2"/>
    <property type="match status" value="1"/>
</dbReference>
<keyword evidence="1" id="KW-0862">Zinc</keyword>
<reference evidence="4" key="1">
    <citation type="submission" date="2022-08" db="UniProtKB">
        <authorList>
            <consortium name="EnsemblMetazoa"/>
        </authorList>
    </citation>
    <scope>IDENTIFICATION</scope>
    <source>
        <strain evidence="4">05x7-T-G4-1.051#20</strain>
    </source>
</reference>
<sequence length="588" mass="67719">MALSKAVIPYTIQDEQVTAQHFLICCTEDCENSCQFYCNPCYKPMCEECRDKHQKTPETKYHEVVPYRDRRQKLPVEKCKDHPSKDIDIICENCQVPLCSKCAIRNHRGHKLDDLETVYSDRFTIFVNKICDIHQYLPPISQNMQKDIKEDTKEIKEIMDKIRTSIKIEAEYLKQLTDMVMTDNLEQVKKIEQSLIKELQRQEKNYENYNSYLEDLIKDIHGYLSFDKVTDNPIIFSLSEHLKTKPIPETKKPVYPVFTAGQNSKDDVANLFGRITAPNTKPEKRKIKSTETASAQLKFEEKQKQLDREKVDVKQALLPSCSVTKVRQYTVPGVERVYHISVGQSGRLWASDNSGKLFQTDLQGRYLQILASCGSGCYHTVTLDDDLIYTDKKKNVINRIALDYSITKFITIGDWEPISIHSSHINEDVLVGIRKYGEGQVTRYNKKGEEIQNIQRDNEGQKLYSQNPHYITENVNGDVCVSDFNNHAVVVVNKTGQHRFSYTGQKSEFRPFGICTDVFGHIIVCDANSKSVHLLDQDGQLLSLLISPQQRVKYPRSVCLDESNNLHVGQSNTNTMTVFKYLMKPIKK</sequence>
<dbReference type="Gene3D" id="3.30.160.60">
    <property type="entry name" value="Classic Zinc Finger"/>
    <property type="match status" value="1"/>
</dbReference>
<keyword evidence="1" id="KW-0863">Zinc-finger</keyword>
<dbReference type="InterPro" id="IPR000315">
    <property type="entry name" value="Znf_B-box"/>
</dbReference>
<organism evidence="4 5">
    <name type="scientific">Magallana gigas</name>
    <name type="common">Pacific oyster</name>
    <name type="synonym">Crassostrea gigas</name>
    <dbReference type="NCBI Taxonomy" id="29159"/>
    <lineage>
        <taxon>Eukaryota</taxon>
        <taxon>Metazoa</taxon>
        <taxon>Spiralia</taxon>
        <taxon>Lophotrochozoa</taxon>
        <taxon>Mollusca</taxon>
        <taxon>Bivalvia</taxon>
        <taxon>Autobranchia</taxon>
        <taxon>Pteriomorphia</taxon>
        <taxon>Ostreida</taxon>
        <taxon>Ostreoidea</taxon>
        <taxon>Ostreidae</taxon>
        <taxon>Magallana</taxon>
    </lineage>
</organism>
<name>A0A8W8P2Z6_MAGGI</name>
<evidence type="ECO:0000256" key="2">
    <source>
        <dbReference type="SAM" id="Coils"/>
    </source>
</evidence>
<dbReference type="EnsemblMetazoa" id="G9362.1">
    <property type="protein sequence ID" value="G9362.1:cds"/>
    <property type="gene ID" value="G9362"/>
</dbReference>
<protein>
    <recommendedName>
        <fullName evidence="3">B box-type domain-containing protein</fullName>
    </recommendedName>
</protein>
<dbReference type="SUPFAM" id="SSF57845">
    <property type="entry name" value="B-box zinc-binding domain"/>
    <property type="match status" value="1"/>
</dbReference>
<dbReference type="InterPro" id="IPR011042">
    <property type="entry name" value="6-blade_b-propeller_TolB-like"/>
</dbReference>
<feature type="coiled-coil region" evidence="2">
    <location>
        <begin position="141"/>
        <end position="219"/>
    </location>
</feature>
<keyword evidence="1" id="KW-0479">Metal-binding</keyword>
<feature type="domain" description="B box-type" evidence="3">
    <location>
        <begin position="26"/>
        <end position="67"/>
    </location>
</feature>
<dbReference type="Gene3D" id="2.120.10.30">
    <property type="entry name" value="TolB, C-terminal domain"/>
    <property type="match status" value="1"/>
</dbReference>
<dbReference type="SMART" id="SM00336">
    <property type="entry name" value="BBOX"/>
    <property type="match status" value="2"/>
</dbReference>
<evidence type="ECO:0000313" key="4">
    <source>
        <dbReference type="EnsemblMetazoa" id="G9362.1:cds"/>
    </source>
</evidence>
<dbReference type="Proteomes" id="UP000005408">
    <property type="component" value="Unassembled WGS sequence"/>
</dbReference>
<feature type="domain" description="B box-type" evidence="3">
    <location>
        <begin position="74"/>
        <end position="115"/>
    </location>
</feature>
<dbReference type="PANTHER" id="PTHR25462">
    <property type="entry name" value="BONUS, ISOFORM C-RELATED"/>
    <property type="match status" value="1"/>
</dbReference>
<evidence type="ECO:0000313" key="5">
    <source>
        <dbReference type="Proteomes" id="UP000005408"/>
    </source>
</evidence>
<dbReference type="AlphaFoldDB" id="A0A8W8P2Z6"/>
<keyword evidence="2" id="KW-0175">Coiled coil</keyword>
<dbReference type="InterPro" id="IPR047153">
    <property type="entry name" value="TRIM45/56/19-like"/>
</dbReference>
<evidence type="ECO:0000259" key="3">
    <source>
        <dbReference type="PROSITE" id="PS50119"/>
    </source>
</evidence>
<keyword evidence="5" id="KW-1185">Reference proteome</keyword>
<dbReference type="Pfam" id="PF00643">
    <property type="entry name" value="zf-B_box"/>
    <property type="match status" value="1"/>
</dbReference>
<dbReference type="PROSITE" id="PS50119">
    <property type="entry name" value="ZF_BBOX"/>
    <property type="match status" value="2"/>
</dbReference>
<dbReference type="SUPFAM" id="SSF63829">
    <property type="entry name" value="Calcium-dependent phosphotriesterase"/>
    <property type="match status" value="1"/>
</dbReference>
<dbReference type="PANTHER" id="PTHR25462:SF296">
    <property type="entry name" value="MEIOTIC P26, ISOFORM F"/>
    <property type="match status" value="1"/>
</dbReference>
<dbReference type="GO" id="GO:0008270">
    <property type="term" value="F:zinc ion binding"/>
    <property type="evidence" value="ECO:0007669"/>
    <property type="project" value="UniProtKB-KW"/>
</dbReference>